<proteinExistence type="predicted"/>
<dbReference type="EMBL" id="SACR01000009">
    <property type="protein sequence ID" value="RVU42850.1"/>
    <property type="molecule type" value="Genomic_DNA"/>
</dbReference>
<evidence type="ECO:0000313" key="2">
    <source>
        <dbReference type="Proteomes" id="UP000285575"/>
    </source>
</evidence>
<gene>
    <name evidence="1" type="ORF">EOE66_21480</name>
</gene>
<protein>
    <submittedName>
        <fullName evidence="1">Uncharacterized protein</fullName>
    </submittedName>
</protein>
<reference evidence="1 2" key="1">
    <citation type="submission" date="2019-01" db="EMBL/GenBank/DDBJ databases">
        <authorList>
            <person name="Chen W.-M."/>
        </authorList>
    </citation>
    <scope>NUCLEOTIDE SEQUENCE [LARGE SCALE GENOMIC DNA]</scope>
    <source>
        <strain evidence="1 2">KYPY4</strain>
    </source>
</reference>
<keyword evidence="2" id="KW-1185">Reference proteome</keyword>
<organism evidence="1 2">
    <name type="scientific">Rubrivivax rivuli</name>
    <dbReference type="NCBI Taxonomy" id="1862385"/>
    <lineage>
        <taxon>Bacteria</taxon>
        <taxon>Pseudomonadati</taxon>
        <taxon>Pseudomonadota</taxon>
        <taxon>Betaproteobacteria</taxon>
        <taxon>Burkholderiales</taxon>
        <taxon>Sphaerotilaceae</taxon>
        <taxon>Rubrivivax</taxon>
    </lineage>
</organism>
<dbReference type="OrthoDB" id="7013010at2"/>
<name>A0A437R7T3_9BURK</name>
<evidence type="ECO:0000313" key="1">
    <source>
        <dbReference type="EMBL" id="RVU42850.1"/>
    </source>
</evidence>
<accession>A0A437R7T3</accession>
<sequence length="142" mass="15997">MLEQLRKALSTSAWHEGDTPPAVDYVLFFDGNTDEESIATNQRGDGRPAIADIYKRFQEIAKRSDVERILVGLHFDWDHEHYADSFPPAENVHIFTTASTSDVESWLADMHTDGVIKGWPYGKPKNAPEPSNGYSVLSVCWD</sequence>
<comment type="caution">
    <text evidence="1">The sequence shown here is derived from an EMBL/GenBank/DDBJ whole genome shotgun (WGS) entry which is preliminary data.</text>
</comment>
<dbReference type="RefSeq" id="WP_128230809.1">
    <property type="nucleotide sequence ID" value="NZ_SACR01000009.1"/>
</dbReference>
<dbReference type="AlphaFoldDB" id="A0A437R7T3"/>
<dbReference type="Proteomes" id="UP000285575">
    <property type="component" value="Unassembled WGS sequence"/>
</dbReference>